<organism evidence="9 10">
    <name type="scientific">Dissostichus mawsoni</name>
    <name type="common">Antarctic cod</name>
    <dbReference type="NCBI Taxonomy" id="36200"/>
    <lineage>
        <taxon>Eukaryota</taxon>
        <taxon>Metazoa</taxon>
        <taxon>Chordata</taxon>
        <taxon>Craniata</taxon>
        <taxon>Vertebrata</taxon>
        <taxon>Euteleostomi</taxon>
        <taxon>Actinopterygii</taxon>
        <taxon>Neopterygii</taxon>
        <taxon>Teleostei</taxon>
        <taxon>Neoteleostei</taxon>
        <taxon>Acanthomorphata</taxon>
        <taxon>Eupercaria</taxon>
        <taxon>Perciformes</taxon>
        <taxon>Notothenioidei</taxon>
        <taxon>Nototheniidae</taxon>
        <taxon>Dissostichus</taxon>
    </lineage>
</organism>
<dbReference type="GO" id="GO:0016887">
    <property type="term" value="F:ATP hydrolysis activity"/>
    <property type="evidence" value="ECO:0007669"/>
    <property type="project" value="InterPro"/>
</dbReference>
<dbReference type="GO" id="GO:0015439">
    <property type="term" value="F:ABC-type heme transporter activity"/>
    <property type="evidence" value="ECO:0007669"/>
    <property type="project" value="TreeGrafter"/>
</dbReference>
<reference evidence="9 10" key="1">
    <citation type="submission" date="2020-03" db="EMBL/GenBank/DDBJ databases">
        <title>Dissostichus mawsoni Genome sequencing and assembly.</title>
        <authorList>
            <person name="Park H."/>
        </authorList>
    </citation>
    <scope>NUCLEOTIDE SEQUENCE [LARGE SCALE GENOMIC DNA]</scope>
    <source>
        <strain evidence="9">DM0001</strain>
        <tissue evidence="9">Muscle</tissue>
    </source>
</reference>
<feature type="domain" description="ABC transporter" evidence="7">
    <location>
        <begin position="392"/>
        <end position="587"/>
    </location>
</feature>
<keyword evidence="2 6" id="KW-0812">Transmembrane</keyword>
<evidence type="ECO:0000256" key="1">
    <source>
        <dbReference type="ARBA" id="ARBA00004141"/>
    </source>
</evidence>
<evidence type="ECO:0000259" key="7">
    <source>
        <dbReference type="PROSITE" id="PS50893"/>
    </source>
</evidence>
<sequence length="609" mass="68940">MVFLLSFVHREHHADVFMSLNHSKLERNDMADITVKSGRGGKRVVNVEMDHSSSPSSSSAWQGFRRKVRLLLPYVWPKGTVALQGLVLLCVCLLAAERLVNVLVPVYSKNIVNELSAGGSWTSLVFTVCIYTLLKFLQGGGAGTSGFISNLRQFLWIRVQQFTSRGVQLHGLSLRWHLERRTGDVLRSVDRGTSSVNNLLSYILFSILPTICDIIIAIIYFVSYFSVWFGLIVFTCMVLYLTCTILITEWRTKYRREMNDQDNNSKSRAVDSLLNFETVKYYCAEDYEIRCFEEAILKYQHCEWKSSASLALLNQTQNIIIGSGLLVGSLLCAYLVSEGQFQIGDYVLFGTYIIQLYTPLNWFGTYYRLIQSSFVDMENMLALLTEHVEMFMVMLDYSLSHKIKVTEVLRDVSFTVEAGQTVALVRQSSLRSFIGVVPQDTVLFNNTIRTNIRYSRVTASDEEVERAAMAADIHTRILELPQGGGARSEAQRGEKQRVAIARTILKEPRIILLDEATSSLDTQTERNIQASLAEVCTNRTTVVVAHRLSTIVGADQILVVDNGQIAERGRHEELLMQGGLYAAMWMKQQKTHDTQTETQTKNQTQDTMR</sequence>
<evidence type="ECO:0008006" key="11">
    <source>
        <dbReference type="Google" id="ProtNLM"/>
    </source>
</evidence>
<dbReference type="PROSITE" id="PS50893">
    <property type="entry name" value="ABC_TRANSPORTER_2"/>
    <property type="match status" value="1"/>
</dbReference>
<dbReference type="InterPro" id="IPR011527">
    <property type="entry name" value="ABC1_TM_dom"/>
</dbReference>
<feature type="transmembrane region" description="Helical" evidence="6">
    <location>
        <begin position="199"/>
        <end position="222"/>
    </location>
</feature>
<evidence type="ECO:0000256" key="5">
    <source>
        <dbReference type="ARBA" id="ARBA00024363"/>
    </source>
</evidence>
<feature type="domain" description="ABC transmembrane type-1" evidence="8">
    <location>
        <begin position="88"/>
        <end position="372"/>
    </location>
</feature>
<dbReference type="InterPro" id="IPR036640">
    <property type="entry name" value="ABC1_TM_sf"/>
</dbReference>
<dbReference type="AlphaFoldDB" id="A0A7J5Y226"/>
<comment type="similarity">
    <text evidence="5">Belongs to the ABC transporter superfamily. ABCB family. Heavy Metal importer (TC 3.A.1.210) subfamily.</text>
</comment>
<dbReference type="FunFam" id="1.20.1560.10:FF:000022">
    <property type="entry name" value="ATP-binding cassette sub-family B member 6, mitochondrial"/>
    <property type="match status" value="1"/>
</dbReference>
<dbReference type="Pfam" id="PF00664">
    <property type="entry name" value="ABC_membrane"/>
    <property type="match status" value="1"/>
</dbReference>
<keyword evidence="3 6" id="KW-1133">Transmembrane helix</keyword>
<dbReference type="GO" id="GO:0020037">
    <property type="term" value="F:heme binding"/>
    <property type="evidence" value="ECO:0007669"/>
    <property type="project" value="TreeGrafter"/>
</dbReference>
<feature type="transmembrane region" description="Helical" evidence="6">
    <location>
        <begin position="319"/>
        <end position="337"/>
    </location>
</feature>
<evidence type="ECO:0000259" key="8">
    <source>
        <dbReference type="PROSITE" id="PS50929"/>
    </source>
</evidence>
<feature type="transmembrane region" description="Helical" evidence="6">
    <location>
        <begin position="228"/>
        <end position="248"/>
    </location>
</feature>
<evidence type="ECO:0000256" key="4">
    <source>
        <dbReference type="ARBA" id="ARBA00023136"/>
    </source>
</evidence>
<dbReference type="EMBL" id="JAAKFY010000018">
    <property type="protein sequence ID" value="KAF3843466.1"/>
    <property type="molecule type" value="Genomic_DNA"/>
</dbReference>
<evidence type="ECO:0000256" key="2">
    <source>
        <dbReference type="ARBA" id="ARBA00022692"/>
    </source>
</evidence>
<dbReference type="GO" id="GO:0005774">
    <property type="term" value="C:vacuolar membrane"/>
    <property type="evidence" value="ECO:0007669"/>
    <property type="project" value="TreeGrafter"/>
</dbReference>
<dbReference type="GO" id="GO:0005524">
    <property type="term" value="F:ATP binding"/>
    <property type="evidence" value="ECO:0007669"/>
    <property type="project" value="InterPro"/>
</dbReference>
<dbReference type="SUPFAM" id="SSF52540">
    <property type="entry name" value="P-loop containing nucleoside triphosphate hydrolases"/>
    <property type="match status" value="1"/>
</dbReference>
<protein>
    <recommendedName>
        <fullName evidence="11">ATP-binding cassette, sub-family B (MDR/TAP), member 6b</fullName>
    </recommendedName>
</protein>
<name>A0A7J5Y226_DISMA</name>
<dbReference type="Pfam" id="PF00005">
    <property type="entry name" value="ABC_tran"/>
    <property type="match status" value="1"/>
</dbReference>
<comment type="caution">
    <text evidence="9">The sequence shown here is derived from an EMBL/GenBank/DDBJ whole genome shotgun (WGS) entry which is preliminary data.</text>
</comment>
<feature type="transmembrane region" description="Helical" evidence="6">
    <location>
        <begin position="343"/>
        <end position="363"/>
    </location>
</feature>
<accession>A0A7J5Y226</accession>
<evidence type="ECO:0000256" key="6">
    <source>
        <dbReference type="SAM" id="Phobius"/>
    </source>
</evidence>
<feature type="transmembrane region" description="Helical" evidence="6">
    <location>
        <begin position="75"/>
        <end position="96"/>
    </location>
</feature>
<dbReference type="OrthoDB" id="6500128at2759"/>
<dbReference type="Gene3D" id="3.40.50.300">
    <property type="entry name" value="P-loop containing nucleotide triphosphate hydrolases"/>
    <property type="match status" value="1"/>
</dbReference>
<evidence type="ECO:0000256" key="3">
    <source>
        <dbReference type="ARBA" id="ARBA00022989"/>
    </source>
</evidence>
<dbReference type="PANTHER" id="PTHR24221">
    <property type="entry name" value="ATP-BINDING CASSETTE SUB-FAMILY B"/>
    <property type="match status" value="1"/>
</dbReference>
<dbReference type="PROSITE" id="PS50929">
    <property type="entry name" value="ABC_TM1F"/>
    <property type="match status" value="1"/>
</dbReference>
<proteinExistence type="inferred from homology"/>
<dbReference type="InterPro" id="IPR039421">
    <property type="entry name" value="Type_1_exporter"/>
</dbReference>
<comment type="subcellular location">
    <subcellularLocation>
        <location evidence="1">Membrane</location>
        <topology evidence="1">Multi-pass membrane protein</topology>
    </subcellularLocation>
</comment>
<keyword evidence="10" id="KW-1185">Reference proteome</keyword>
<dbReference type="SUPFAM" id="SSF90123">
    <property type="entry name" value="ABC transporter transmembrane region"/>
    <property type="match status" value="1"/>
</dbReference>
<gene>
    <name evidence="9" type="ORF">F7725_002315</name>
</gene>
<dbReference type="InterPro" id="IPR027417">
    <property type="entry name" value="P-loop_NTPase"/>
</dbReference>
<evidence type="ECO:0000313" key="9">
    <source>
        <dbReference type="EMBL" id="KAF3843466.1"/>
    </source>
</evidence>
<dbReference type="Gene3D" id="1.20.1560.10">
    <property type="entry name" value="ABC transporter type 1, transmembrane domain"/>
    <property type="match status" value="1"/>
</dbReference>
<evidence type="ECO:0000313" key="10">
    <source>
        <dbReference type="Proteomes" id="UP000518266"/>
    </source>
</evidence>
<dbReference type="InterPro" id="IPR003439">
    <property type="entry name" value="ABC_transporter-like_ATP-bd"/>
</dbReference>
<dbReference type="CDD" id="cd18581">
    <property type="entry name" value="ABC_6TM_ABCB6"/>
    <property type="match status" value="1"/>
</dbReference>
<dbReference type="Proteomes" id="UP000518266">
    <property type="component" value="Unassembled WGS sequence"/>
</dbReference>
<keyword evidence="4 6" id="KW-0472">Membrane</keyword>
<dbReference type="PANTHER" id="PTHR24221:SF654">
    <property type="entry name" value="ATP-BINDING CASSETTE SUB-FAMILY B MEMBER 6"/>
    <property type="match status" value="1"/>
</dbReference>